<dbReference type="AlphaFoldDB" id="A0A2P2LR47"/>
<evidence type="ECO:0000313" key="1">
    <source>
        <dbReference type="EMBL" id="MBX20436.1"/>
    </source>
</evidence>
<name>A0A2P2LR47_RHIMU</name>
<reference evidence="1" key="1">
    <citation type="submission" date="2018-02" db="EMBL/GenBank/DDBJ databases">
        <title>Rhizophora mucronata_Transcriptome.</title>
        <authorList>
            <person name="Meera S.P."/>
            <person name="Sreeshan A."/>
            <person name="Augustine A."/>
        </authorList>
    </citation>
    <scope>NUCLEOTIDE SEQUENCE</scope>
    <source>
        <tissue evidence="1">Leaf</tissue>
    </source>
</reference>
<sequence length="81" mass="9009">MLNAMESLNQLTISFHGNNLQVTSKIPSIQPANGNPIPISSHCYCICYSKIRMLIEWISGSAVKICKYFGKATSRYTTPLI</sequence>
<keyword evidence="1" id="KW-0670">Pyruvate</keyword>
<accession>A0A2P2LR47</accession>
<protein>
    <submittedName>
        <fullName evidence="1">Pyruvate dehydrogenase</fullName>
    </submittedName>
</protein>
<organism evidence="1">
    <name type="scientific">Rhizophora mucronata</name>
    <name type="common">Asiatic mangrove</name>
    <dbReference type="NCBI Taxonomy" id="61149"/>
    <lineage>
        <taxon>Eukaryota</taxon>
        <taxon>Viridiplantae</taxon>
        <taxon>Streptophyta</taxon>
        <taxon>Embryophyta</taxon>
        <taxon>Tracheophyta</taxon>
        <taxon>Spermatophyta</taxon>
        <taxon>Magnoliopsida</taxon>
        <taxon>eudicotyledons</taxon>
        <taxon>Gunneridae</taxon>
        <taxon>Pentapetalae</taxon>
        <taxon>rosids</taxon>
        <taxon>fabids</taxon>
        <taxon>Malpighiales</taxon>
        <taxon>Rhizophoraceae</taxon>
        <taxon>Rhizophora</taxon>
    </lineage>
</organism>
<proteinExistence type="predicted"/>
<dbReference type="EMBL" id="GGEC01039952">
    <property type="protein sequence ID" value="MBX20436.1"/>
    <property type="molecule type" value="Transcribed_RNA"/>
</dbReference>